<dbReference type="EMBL" id="CP044331">
    <property type="protein sequence ID" value="QGM97488.1"/>
    <property type="molecule type" value="Genomic_DNA"/>
</dbReference>
<dbReference type="AlphaFoldDB" id="A0A6B8M516"/>
<evidence type="ECO:0008006" key="3">
    <source>
        <dbReference type="Google" id="ProtNLM"/>
    </source>
</evidence>
<sequence>MSIFDNDILSRLGVRVAFAPPERRADLSARGAQGIGDLFGALGYGTLQANPLLTVQWYQFDSQYAKKSGFSDSLRTTIGKAGITLSLDNKLAPYDRNLSAYEVGRLGEKAVEELYKGRGLQTWSETTGARQADVVGYRWGILGGEKFQGESKVGYRSLTGWRPGKTGYQLAQDWAALNRNNLFRSLGKAAGAFGAGVDIAVTGVEIAQQLSRGDNAGAARSGAQFGGRWGGAIGGALAGGALGGPVGAFLGGVGGGFLGDAGMGALADTLFSTLQMGDLPFFARDPAFLDPGGFPSAPNSWGDASNGVFSISFNYGDYPAAERLGPIYGIQYQTPAFTPSQYHPGKDADGSTRLPTIDVAGKAQAVQVENPAPKVEEGFHVEKGKDGYFYKVDDGSHLEKGGDGQYRSVTDGDSLSSSRMTFEAFGAFDNFFSDFGDFLSGFGDFGFGGFGDFGVSFDQIWFQDLFSDWENDWWDSRNPGNWFELWQGPVILDLDGDGIEIDPLTSSNIYFDMAGDGYQHRTAWAGAGDAVLAFDANNDGLINQKNEIVFTEWDPTAASDMQALLDVFDTNHNGKLDSGDAKFSQFKLVLTNANGTQTVQTLAQAGVASIDLKADNSSQTFVDGSTIDGQTSFTRTNGTTGTAASVSLVYEAGGHALRTTTSTDGAGAVTVDNKAYNPDGSLASETISATSADGKSRTLSQDANGDGVIDLIQTETTVANPDGSKTTTLTDKTAGGVNLDRIVTTVSADGKTTTIQRDMDASGNFEQTETLVTATDGSKTDTISNFADNGALITKISHATSAIGLTRTDRFDDNGDAVWDTTAVDATAVNGDGSRTETVTVTNANGSLRSWTQSLPRNDNVHRKIAA</sequence>
<evidence type="ECO:0000313" key="1">
    <source>
        <dbReference type="EMBL" id="QGM97488.1"/>
    </source>
</evidence>
<accession>A0A6B8M516</accession>
<dbReference type="RefSeq" id="WP_016921416.1">
    <property type="nucleotide sequence ID" value="NZ_CP044331.1"/>
</dbReference>
<evidence type="ECO:0000313" key="2">
    <source>
        <dbReference type="Proteomes" id="UP000422569"/>
    </source>
</evidence>
<proteinExistence type="predicted"/>
<organism evidence="1 2">
    <name type="scientific">Methylocystis parvus</name>
    <dbReference type="NCBI Taxonomy" id="134"/>
    <lineage>
        <taxon>Bacteria</taxon>
        <taxon>Pseudomonadati</taxon>
        <taxon>Pseudomonadota</taxon>
        <taxon>Alphaproteobacteria</taxon>
        <taxon>Hyphomicrobiales</taxon>
        <taxon>Methylocystaceae</taxon>
        <taxon>Methylocystis</taxon>
    </lineage>
</organism>
<gene>
    <name evidence="1" type="ORF">F7D14_08440</name>
</gene>
<reference evidence="1 2" key="1">
    <citation type="submission" date="2019-09" db="EMBL/GenBank/DDBJ databases">
        <title>Isolation and complete genome sequencing of Methylocystis species.</title>
        <authorList>
            <person name="Rumah B.L."/>
            <person name="Stead C.E."/>
            <person name="Stevens B.C."/>
            <person name="Minton N.P."/>
            <person name="Grosse-Honebrink A."/>
            <person name="Zhang Y."/>
        </authorList>
    </citation>
    <scope>NUCLEOTIDE SEQUENCE [LARGE SCALE GENOMIC DNA]</scope>
    <source>
        <strain evidence="1 2">BRCS2</strain>
    </source>
</reference>
<keyword evidence="2" id="KW-1185">Reference proteome</keyword>
<protein>
    <recommendedName>
        <fullName evidence="3">EF-hand domain-containing protein</fullName>
    </recommendedName>
</protein>
<name>A0A6B8M516_9HYPH</name>
<dbReference type="KEGG" id="mpar:F7D14_08440"/>
<dbReference type="Proteomes" id="UP000422569">
    <property type="component" value="Chromosome"/>
</dbReference>